<dbReference type="PANTHER" id="PTHR47955">
    <property type="entry name" value="CYTOCHROME P450 FAMILY 71 PROTEIN"/>
    <property type="match status" value="1"/>
</dbReference>
<keyword evidence="8" id="KW-0472">Membrane</keyword>
<keyword evidence="7" id="KW-0503">Monooxygenase</keyword>
<evidence type="ECO:0000256" key="6">
    <source>
        <dbReference type="PIRSR" id="PIRSR602401-1"/>
    </source>
</evidence>
<evidence type="ECO:0000256" key="8">
    <source>
        <dbReference type="SAM" id="Phobius"/>
    </source>
</evidence>
<proteinExistence type="inferred from homology"/>
<dbReference type="InterPro" id="IPR036396">
    <property type="entry name" value="Cyt_P450_sf"/>
</dbReference>
<dbReference type="GO" id="GO:0020037">
    <property type="term" value="F:heme binding"/>
    <property type="evidence" value="ECO:0007669"/>
    <property type="project" value="InterPro"/>
</dbReference>
<dbReference type="Proteomes" id="UP001280121">
    <property type="component" value="Unassembled WGS sequence"/>
</dbReference>
<dbReference type="CDD" id="cd11072">
    <property type="entry name" value="CYP71-like"/>
    <property type="match status" value="1"/>
</dbReference>
<accession>A0AAD9TSM9</accession>
<comment type="similarity">
    <text evidence="1 7">Belongs to the cytochrome P450 family.</text>
</comment>
<dbReference type="FunFam" id="1.10.630.10:FF:000162">
    <property type="entry name" value="Os06g0641600 protein"/>
    <property type="match status" value="1"/>
</dbReference>
<protein>
    <recommendedName>
        <fullName evidence="11">Cytochrome P450</fullName>
    </recommendedName>
</protein>
<evidence type="ECO:0000256" key="5">
    <source>
        <dbReference type="ARBA" id="ARBA00023004"/>
    </source>
</evidence>
<evidence type="ECO:0000313" key="10">
    <source>
        <dbReference type="Proteomes" id="UP001280121"/>
    </source>
</evidence>
<dbReference type="InterPro" id="IPR017972">
    <property type="entry name" value="Cyt_P450_CS"/>
</dbReference>
<dbReference type="PROSITE" id="PS00086">
    <property type="entry name" value="CYTOCHROME_P450"/>
    <property type="match status" value="1"/>
</dbReference>
<dbReference type="PANTHER" id="PTHR47955:SF8">
    <property type="entry name" value="CYTOCHROME P450 71D11-LIKE"/>
    <property type="match status" value="1"/>
</dbReference>
<keyword evidence="10" id="KW-1185">Reference proteome</keyword>
<keyword evidence="8" id="KW-1133">Transmembrane helix</keyword>
<dbReference type="GO" id="GO:0016705">
    <property type="term" value="F:oxidoreductase activity, acting on paired donors, with incorporation or reduction of molecular oxygen"/>
    <property type="evidence" value="ECO:0007669"/>
    <property type="project" value="InterPro"/>
</dbReference>
<dbReference type="AlphaFoldDB" id="A0AAD9TSM9"/>
<evidence type="ECO:0000256" key="7">
    <source>
        <dbReference type="RuleBase" id="RU000461"/>
    </source>
</evidence>
<keyword evidence="4 7" id="KW-0560">Oxidoreductase</keyword>
<evidence type="ECO:0000256" key="1">
    <source>
        <dbReference type="ARBA" id="ARBA00010617"/>
    </source>
</evidence>
<reference evidence="9" key="1">
    <citation type="journal article" date="2023" name="Plant J.">
        <title>Genome sequences and population genomics provide insights into the demographic history, inbreeding, and mutation load of two 'living fossil' tree species of Dipteronia.</title>
        <authorList>
            <person name="Feng Y."/>
            <person name="Comes H.P."/>
            <person name="Chen J."/>
            <person name="Zhu S."/>
            <person name="Lu R."/>
            <person name="Zhang X."/>
            <person name="Li P."/>
            <person name="Qiu J."/>
            <person name="Olsen K.M."/>
            <person name="Qiu Y."/>
        </authorList>
    </citation>
    <scope>NUCLEOTIDE SEQUENCE</scope>
    <source>
        <strain evidence="9">KIB01</strain>
    </source>
</reference>
<evidence type="ECO:0000256" key="2">
    <source>
        <dbReference type="ARBA" id="ARBA00022617"/>
    </source>
</evidence>
<keyword evidence="8" id="KW-0812">Transmembrane</keyword>
<dbReference type="PRINTS" id="PR00385">
    <property type="entry name" value="P450"/>
</dbReference>
<evidence type="ECO:0000256" key="3">
    <source>
        <dbReference type="ARBA" id="ARBA00022723"/>
    </source>
</evidence>
<keyword evidence="2 6" id="KW-0349">Heme</keyword>
<dbReference type="InterPro" id="IPR001128">
    <property type="entry name" value="Cyt_P450"/>
</dbReference>
<evidence type="ECO:0008006" key="11">
    <source>
        <dbReference type="Google" id="ProtNLM"/>
    </source>
</evidence>
<dbReference type="GO" id="GO:0004497">
    <property type="term" value="F:monooxygenase activity"/>
    <property type="evidence" value="ECO:0007669"/>
    <property type="project" value="UniProtKB-KW"/>
</dbReference>
<name>A0AAD9TSM9_9ROSI</name>
<feature type="transmembrane region" description="Helical" evidence="8">
    <location>
        <begin position="6"/>
        <end position="24"/>
    </location>
</feature>
<dbReference type="Gene3D" id="1.10.630.10">
    <property type="entry name" value="Cytochrome P450"/>
    <property type="match status" value="1"/>
</dbReference>
<comment type="caution">
    <text evidence="9">The sequence shown here is derived from an EMBL/GenBank/DDBJ whole genome shotgun (WGS) entry which is preliminary data.</text>
</comment>
<organism evidence="9 10">
    <name type="scientific">Dipteronia dyeriana</name>
    <dbReference type="NCBI Taxonomy" id="168575"/>
    <lineage>
        <taxon>Eukaryota</taxon>
        <taxon>Viridiplantae</taxon>
        <taxon>Streptophyta</taxon>
        <taxon>Embryophyta</taxon>
        <taxon>Tracheophyta</taxon>
        <taxon>Spermatophyta</taxon>
        <taxon>Magnoliopsida</taxon>
        <taxon>eudicotyledons</taxon>
        <taxon>Gunneridae</taxon>
        <taxon>Pentapetalae</taxon>
        <taxon>rosids</taxon>
        <taxon>malvids</taxon>
        <taxon>Sapindales</taxon>
        <taxon>Sapindaceae</taxon>
        <taxon>Hippocastanoideae</taxon>
        <taxon>Acereae</taxon>
        <taxon>Dipteronia</taxon>
    </lineage>
</organism>
<keyword evidence="5 6" id="KW-0408">Iron</keyword>
<dbReference type="GO" id="GO:0005506">
    <property type="term" value="F:iron ion binding"/>
    <property type="evidence" value="ECO:0007669"/>
    <property type="project" value="InterPro"/>
</dbReference>
<dbReference type="SUPFAM" id="SSF48264">
    <property type="entry name" value="Cytochrome P450"/>
    <property type="match status" value="1"/>
</dbReference>
<dbReference type="InterPro" id="IPR002401">
    <property type="entry name" value="Cyt_P450_E_grp-I"/>
</dbReference>
<dbReference type="PRINTS" id="PR00463">
    <property type="entry name" value="EP450I"/>
</dbReference>
<keyword evidence="3 6" id="KW-0479">Metal-binding</keyword>
<evidence type="ECO:0000256" key="4">
    <source>
        <dbReference type="ARBA" id="ARBA00023002"/>
    </source>
</evidence>
<dbReference type="EMBL" id="JANJYI010000007">
    <property type="protein sequence ID" value="KAK2641203.1"/>
    <property type="molecule type" value="Genomic_DNA"/>
</dbReference>
<feature type="binding site" description="axial binding residue" evidence="6">
    <location>
        <position position="393"/>
    </location>
    <ligand>
        <name>heme</name>
        <dbReference type="ChEBI" id="CHEBI:30413"/>
    </ligand>
    <ligandPart>
        <name>Fe</name>
        <dbReference type="ChEBI" id="CHEBI:18248"/>
    </ligandPart>
</feature>
<sequence>MEVELMIPIFSIVVTFLVFLFKVLKIVKKTSKTSHTTLNLPPGPWKLPLIGNLHQLVAAGSLPHRGLRDLANKYGPLMHLQLGQLSTIVVSSPKFAKQVMKTHDVIFASRPSSLATNIMFYDATDIGFSPYAYSVTSRAAFGEKCKDQDLFLSILKEGIRLATGFNISDLFPSIKLLERITGIKSQLERVHQESDRILENIINDHNKEKTTSETDKIEDLVDVLLKVQELGIGNLDFPLTTNNIKAVILDIFTAGSETCATTIDWAMSELMKNQNLMKKAQEEVREVITRIGSVDETAIHEMKYLKLIIKETLRLHPSIAMLLPRESGEKCVIDGFDIPVKTKVIVNAWAIGRDPEYWTEPDSFIPERFLDCTTDYKGSNFEYIPFGAGKRICPGISFGIASVELPLANLLYHFDWKLPNGDLDMTEGFGVSVRRRDDLCLIPIPYNHPSQLVQP</sequence>
<dbReference type="Pfam" id="PF00067">
    <property type="entry name" value="p450"/>
    <property type="match status" value="2"/>
</dbReference>
<gene>
    <name evidence="9" type="ORF">Ddye_022966</name>
</gene>
<comment type="cofactor">
    <cofactor evidence="6">
        <name>heme</name>
        <dbReference type="ChEBI" id="CHEBI:30413"/>
    </cofactor>
</comment>
<evidence type="ECO:0000313" key="9">
    <source>
        <dbReference type="EMBL" id="KAK2641203.1"/>
    </source>
</evidence>